<evidence type="ECO:0000313" key="1">
    <source>
        <dbReference type="EMBL" id="KAJ8625766.1"/>
    </source>
</evidence>
<name>A0ACC2KWW2_PERAE</name>
<gene>
    <name evidence="1" type="ORF">MRB53_034296</name>
</gene>
<protein>
    <submittedName>
        <fullName evidence="1">Uncharacterized protein</fullName>
    </submittedName>
</protein>
<dbReference type="EMBL" id="CM056819">
    <property type="protein sequence ID" value="KAJ8625766.1"/>
    <property type="molecule type" value="Genomic_DNA"/>
</dbReference>
<comment type="caution">
    <text evidence="1">The sequence shown here is derived from an EMBL/GenBank/DDBJ whole genome shotgun (WGS) entry which is preliminary data.</text>
</comment>
<organism evidence="1 2">
    <name type="scientific">Persea americana</name>
    <name type="common">Avocado</name>
    <dbReference type="NCBI Taxonomy" id="3435"/>
    <lineage>
        <taxon>Eukaryota</taxon>
        <taxon>Viridiplantae</taxon>
        <taxon>Streptophyta</taxon>
        <taxon>Embryophyta</taxon>
        <taxon>Tracheophyta</taxon>
        <taxon>Spermatophyta</taxon>
        <taxon>Magnoliopsida</taxon>
        <taxon>Magnoliidae</taxon>
        <taxon>Laurales</taxon>
        <taxon>Lauraceae</taxon>
        <taxon>Persea</taxon>
    </lineage>
</organism>
<feature type="non-terminal residue" evidence="1">
    <location>
        <position position="1"/>
    </location>
</feature>
<accession>A0ACC2KWW2</accession>
<proteinExistence type="predicted"/>
<dbReference type="Proteomes" id="UP001234297">
    <property type="component" value="Chromosome 11"/>
</dbReference>
<reference evidence="1 2" key="1">
    <citation type="journal article" date="2022" name="Hortic Res">
        <title>A haplotype resolved chromosomal level avocado genome allows analysis of novel avocado genes.</title>
        <authorList>
            <person name="Nath O."/>
            <person name="Fletcher S.J."/>
            <person name="Hayward A."/>
            <person name="Shaw L.M."/>
            <person name="Masouleh A.K."/>
            <person name="Furtado A."/>
            <person name="Henry R.J."/>
            <person name="Mitter N."/>
        </authorList>
    </citation>
    <scope>NUCLEOTIDE SEQUENCE [LARGE SCALE GENOMIC DNA]</scope>
    <source>
        <strain evidence="2">cv. Hass</strain>
    </source>
</reference>
<sequence>DFLPSFNCWNPIIGGVTNTELVWV</sequence>
<keyword evidence="2" id="KW-1185">Reference proteome</keyword>
<evidence type="ECO:0000313" key="2">
    <source>
        <dbReference type="Proteomes" id="UP001234297"/>
    </source>
</evidence>